<keyword evidence="3" id="KW-1185">Reference proteome</keyword>
<dbReference type="EMBL" id="CAKMRJ010001112">
    <property type="protein sequence ID" value="CAH1421492.1"/>
    <property type="molecule type" value="Genomic_DNA"/>
</dbReference>
<gene>
    <name evidence="2" type="ORF">LVIROSA_LOCUS8890</name>
</gene>
<reference evidence="2 3" key="1">
    <citation type="submission" date="2022-01" db="EMBL/GenBank/DDBJ databases">
        <authorList>
            <person name="Xiong W."/>
            <person name="Schranz E."/>
        </authorList>
    </citation>
    <scope>NUCLEOTIDE SEQUENCE [LARGE SCALE GENOMIC DNA]</scope>
</reference>
<dbReference type="Proteomes" id="UP001157418">
    <property type="component" value="Unassembled WGS sequence"/>
</dbReference>
<feature type="compositionally biased region" description="Low complexity" evidence="1">
    <location>
        <begin position="35"/>
        <end position="63"/>
    </location>
</feature>
<evidence type="ECO:0000256" key="1">
    <source>
        <dbReference type="SAM" id="MobiDB-lite"/>
    </source>
</evidence>
<dbReference type="AlphaFoldDB" id="A0AAU9M4L5"/>
<comment type="caution">
    <text evidence="2">The sequence shown here is derived from an EMBL/GenBank/DDBJ whole genome shotgun (WGS) entry which is preliminary data.</text>
</comment>
<name>A0AAU9M4L5_9ASTR</name>
<accession>A0AAU9M4L5</accession>
<feature type="region of interest" description="Disordered" evidence="1">
    <location>
        <begin position="1"/>
        <end position="109"/>
    </location>
</feature>
<evidence type="ECO:0000313" key="2">
    <source>
        <dbReference type="EMBL" id="CAH1421492.1"/>
    </source>
</evidence>
<organism evidence="2 3">
    <name type="scientific">Lactuca virosa</name>
    <dbReference type="NCBI Taxonomy" id="75947"/>
    <lineage>
        <taxon>Eukaryota</taxon>
        <taxon>Viridiplantae</taxon>
        <taxon>Streptophyta</taxon>
        <taxon>Embryophyta</taxon>
        <taxon>Tracheophyta</taxon>
        <taxon>Spermatophyta</taxon>
        <taxon>Magnoliopsida</taxon>
        <taxon>eudicotyledons</taxon>
        <taxon>Gunneridae</taxon>
        <taxon>Pentapetalae</taxon>
        <taxon>asterids</taxon>
        <taxon>campanulids</taxon>
        <taxon>Asterales</taxon>
        <taxon>Asteraceae</taxon>
        <taxon>Cichorioideae</taxon>
        <taxon>Cichorieae</taxon>
        <taxon>Lactucinae</taxon>
        <taxon>Lactuca</taxon>
    </lineage>
</organism>
<evidence type="ECO:0000313" key="3">
    <source>
        <dbReference type="Proteomes" id="UP001157418"/>
    </source>
</evidence>
<sequence length="241" mass="26297">MKKKVPIPMPPKKIGRPRKCDVAGSNPHVSVPTHSSQQASQQGSQPPMTSTATTQPSQQASQQGSLHASSSKTGKKMRKLGLRGPSFRVGDIASVGAQSSEVTVPDVRRKKLAVRRQNRKSTTKFQDEVNNQVPNEVAQAPSLNDVPLVNEMIEEEETEVSVKVPEPVFNEVHLVNNQVPVVNDIPKNVAQVPAVNGVPLVNEVIEEEDDIMVIEEEEVMVLEEEAVDVPVKVAQDLKQKS</sequence>
<protein>
    <submittedName>
        <fullName evidence="2">Uncharacterized protein</fullName>
    </submittedName>
</protein>
<proteinExistence type="predicted"/>